<feature type="region of interest" description="Disordered" evidence="1">
    <location>
        <begin position="78"/>
        <end position="121"/>
    </location>
</feature>
<organism evidence="2">
    <name type="scientific">Tanacetum cinerariifolium</name>
    <name type="common">Dalmatian daisy</name>
    <name type="synonym">Chrysanthemum cinerariifolium</name>
    <dbReference type="NCBI Taxonomy" id="118510"/>
    <lineage>
        <taxon>Eukaryota</taxon>
        <taxon>Viridiplantae</taxon>
        <taxon>Streptophyta</taxon>
        <taxon>Embryophyta</taxon>
        <taxon>Tracheophyta</taxon>
        <taxon>Spermatophyta</taxon>
        <taxon>Magnoliopsida</taxon>
        <taxon>eudicotyledons</taxon>
        <taxon>Gunneridae</taxon>
        <taxon>Pentapetalae</taxon>
        <taxon>asterids</taxon>
        <taxon>campanulids</taxon>
        <taxon>Asterales</taxon>
        <taxon>Asteraceae</taxon>
        <taxon>Asteroideae</taxon>
        <taxon>Anthemideae</taxon>
        <taxon>Anthemidinae</taxon>
        <taxon>Tanacetum</taxon>
    </lineage>
</organism>
<gene>
    <name evidence="2" type="ORF">Tci_034369</name>
</gene>
<proteinExistence type="predicted"/>
<reference evidence="2" key="1">
    <citation type="journal article" date="2019" name="Sci. Rep.">
        <title>Draft genome of Tanacetum cinerariifolium, the natural source of mosquito coil.</title>
        <authorList>
            <person name="Yamashiro T."/>
            <person name="Shiraishi A."/>
            <person name="Satake H."/>
            <person name="Nakayama K."/>
        </authorList>
    </citation>
    <scope>NUCLEOTIDE SEQUENCE</scope>
</reference>
<evidence type="ECO:0000256" key="1">
    <source>
        <dbReference type="SAM" id="MobiDB-lite"/>
    </source>
</evidence>
<evidence type="ECO:0000313" key="2">
    <source>
        <dbReference type="EMBL" id="GEU62391.1"/>
    </source>
</evidence>
<feature type="region of interest" description="Disordered" evidence="1">
    <location>
        <begin position="228"/>
        <end position="268"/>
    </location>
</feature>
<sequence>MSGSEPDEMAPESSKVVVLPKFDMHIYTSELTSSELTTTIEEYGIPMDLRSRLSFPAINMDTFLKLPTWTGTTVSRGIPFLRSNGEEGTKKPGKATAKRAGAGGAKDSKRKRKVQENNESVQSGPKRLCRLLLFVKLLMKLVIVDLNGNTRVSTPSTEVNQPSPHHEHHDTHVSPIYDVHSPQFSYHNNEDELVANRYVPNWGLRNDLRKVYDSYDLSMSELLAVSPDAPPPLVTKRTTSGVAVEDDAQQSPSSASKITSNTSFNTTI</sequence>
<feature type="region of interest" description="Disordered" evidence="1">
    <location>
        <begin position="150"/>
        <end position="170"/>
    </location>
</feature>
<protein>
    <submittedName>
        <fullName evidence="2">Uncharacterized protein</fullName>
    </submittedName>
</protein>
<feature type="compositionally biased region" description="Polar residues" evidence="1">
    <location>
        <begin position="249"/>
        <end position="268"/>
    </location>
</feature>
<accession>A0A6L2LKQ1</accession>
<dbReference type="EMBL" id="BKCJ010004665">
    <property type="protein sequence ID" value="GEU62391.1"/>
    <property type="molecule type" value="Genomic_DNA"/>
</dbReference>
<name>A0A6L2LKQ1_TANCI</name>
<feature type="compositionally biased region" description="Polar residues" evidence="1">
    <location>
        <begin position="150"/>
        <end position="163"/>
    </location>
</feature>
<comment type="caution">
    <text evidence="2">The sequence shown here is derived from an EMBL/GenBank/DDBJ whole genome shotgun (WGS) entry which is preliminary data.</text>
</comment>
<dbReference type="AlphaFoldDB" id="A0A6L2LKQ1"/>